<organism evidence="10 11">
    <name type="scientific">Pelovirga terrestris</name>
    <dbReference type="NCBI Taxonomy" id="2771352"/>
    <lineage>
        <taxon>Bacteria</taxon>
        <taxon>Pseudomonadati</taxon>
        <taxon>Thermodesulfobacteriota</taxon>
        <taxon>Desulfuromonadia</taxon>
        <taxon>Geobacterales</taxon>
        <taxon>Geobacteraceae</taxon>
        <taxon>Pelovirga</taxon>
    </lineage>
</organism>
<evidence type="ECO:0000313" key="10">
    <source>
        <dbReference type="EMBL" id="MBD1400269.1"/>
    </source>
</evidence>
<comment type="function">
    <text evidence="2 8">Synthesizes alpha-1,4-glucan chains using ADP-glucose.</text>
</comment>
<dbReference type="UniPathway" id="UPA00164"/>
<dbReference type="HAMAP" id="MF_00484">
    <property type="entry name" value="Glycogen_synth"/>
    <property type="match status" value="1"/>
</dbReference>
<keyword evidence="6 8" id="KW-0808">Transferase</keyword>
<feature type="domain" description="Glycosyl hydrolase family 13 catalytic" evidence="9">
    <location>
        <begin position="302"/>
        <end position="691"/>
    </location>
</feature>
<evidence type="ECO:0000259" key="9">
    <source>
        <dbReference type="SMART" id="SM00642"/>
    </source>
</evidence>
<dbReference type="PANTHER" id="PTHR47786:SF2">
    <property type="entry name" value="GLYCOSYL HYDROLASE FAMILY 13 CATALYTIC DOMAIN-CONTAINING PROTEIN"/>
    <property type="match status" value="1"/>
</dbReference>
<dbReference type="Pfam" id="PF00534">
    <property type="entry name" value="Glycos_transf_1"/>
    <property type="match status" value="1"/>
</dbReference>
<feature type="binding site" evidence="8">
    <location>
        <position position="1070"/>
    </location>
    <ligand>
        <name>ADP-alpha-D-glucose</name>
        <dbReference type="ChEBI" id="CHEBI:57498"/>
    </ligand>
</feature>
<dbReference type="Gene3D" id="3.20.20.80">
    <property type="entry name" value="Glycosidases"/>
    <property type="match status" value="2"/>
</dbReference>
<comment type="catalytic activity">
    <reaction evidence="1 8">
        <text>[(1-&gt;4)-alpha-D-glucosyl](n) + ADP-alpha-D-glucose = [(1-&gt;4)-alpha-D-glucosyl](n+1) + ADP + H(+)</text>
        <dbReference type="Rhea" id="RHEA:18189"/>
        <dbReference type="Rhea" id="RHEA-COMP:9584"/>
        <dbReference type="Rhea" id="RHEA-COMP:9587"/>
        <dbReference type="ChEBI" id="CHEBI:15378"/>
        <dbReference type="ChEBI" id="CHEBI:15444"/>
        <dbReference type="ChEBI" id="CHEBI:57498"/>
        <dbReference type="ChEBI" id="CHEBI:456216"/>
        <dbReference type="EC" id="2.4.1.21"/>
    </reaction>
</comment>
<dbReference type="NCBIfam" id="TIGR02095">
    <property type="entry name" value="glgA"/>
    <property type="match status" value="1"/>
</dbReference>
<reference evidence="10" key="1">
    <citation type="submission" date="2020-09" db="EMBL/GenBank/DDBJ databases">
        <title>Pelobacter alkaliphilus sp. nov., a novel anaerobic arsenate-reducing bacterium from terrestrial mud volcano.</title>
        <authorList>
            <person name="Khomyakova M.A."/>
            <person name="Merkel A.Y."/>
            <person name="Slobodkin A.I."/>
        </authorList>
    </citation>
    <scope>NUCLEOTIDE SEQUENCE</scope>
    <source>
        <strain evidence="10">M08fum</strain>
    </source>
</reference>
<dbReference type="EMBL" id="JACWUN010000005">
    <property type="protein sequence ID" value="MBD1400269.1"/>
    <property type="molecule type" value="Genomic_DNA"/>
</dbReference>
<name>A0A8J6R5H6_9BACT</name>
<dbReference type="SMART" id="SM00642">
    <property type="entry name" value="Aamy"/>
    <property type="match status" value="1"/>
</dbReference>
<dbReference type="SUPFAM" id="SSF53756">
    <property type="entry name" value="UDP-Glycosyltransferase/glycogen phosphorylase"/>
    <property type="match status" value="1"/>
</dbReference>
<dbReference type="GO" id="GO:0005978">
    <property type="term" value="P:glycogen biosynthetic process"/>
    <property type="evidence" value="ECO:0007669"/>
    <property type="project" value="UniProtKB-UniRule"/>
</dbReference>
<evidence type="ECO:0000256" key="5">
    <source>
        <dbReference type="ARBA" id="ARBA00022676"/>
    </source>
</evidence>
<evidence type="ECO:0000256" key="1">
    <source>
        <dbReference type="ARBA" id="ARBA00001478"/>
    </source>
</evidence>
<dbReference type="InterPro" id="IPR006047">
    <property type="entry name" value="GH13_cat_dom"/>
</dbReference>
<evidence type="ECO:0000256" key="3">
    <source>
        <dbReference type="ARBA" id="ARBA00004964"/>
    </source>
</evidence>
<dbReference type="CDD" id="cd03791">
    <property type="entry name" value="GT5_Glycogen_synthase_DULL1-like"/>
    <property type="match status" value="1"/>
</dbReference>
<dbReference type="InterPro" id="IPR001296">
    <property type="entry name" value="Glyco_trans_1"/>
</dbReference>
<dbReference type="Pfam" id="PF00128">
    <property type="entry name" value="Alpha-amylase"/>
    <property type="match status" value="1"/>
</dbReference>
<proteinExistence type="inferred from homology"/>
<protein>
    <recommendedName>
        <fullName evidence="8">Glycogen synthase</fullName>
        <ecNumber evidence="8">2.4.1.21</ecNumber>
    </recommendedName>
    <alternativeName>
        <fullName evidence="8">Starch [bacterial glycogen] synthase</fullName>
    </alternativeName>
</protein>
<dbReference type="SUPFAM" id="SSF51445">
    <property type="entry name" value="(Trans)glycosidases"/>
    <property type="match status" value="1"/>
</dbReference>
<keyword evidence="11" id="KW-1185">Reference proteome</keyword>
<dbReference type="InterPro" id="IPR017853">
    <property type="entry name" value="GH"/>
</dbReference>
<dbReference type="EC" id="2.4.1.21" evidence="8"/>
<evidence type="ECO:0000256" key="7">
    <source>
        <dbReference type="ARBA" id="ARBA00023056"/>
    </source>
</evidence>
<comment type="similarity">
    <text evidence="4 8">Belongs to the glycosyltransferase 1 family. Bacterial/plant glycogen synthase subfamily.</text>
</comment>
<evidence type="ECO:0000256" key="2">
    <source>
        <dbReference type="ARBA" id="ARBA00002764"/>
    </source>
</evidence>
<dbReference type="InterPro" id="IPR013534">
    <property type="entry name" value="Starch_synth_cat_dom"/>
</dbReference>
<dbReference type="PANTHER" id="PTHR47786">
    <property type="entry name" value="ALPHA-1,4-GLUCAN:MALTOSE-1-PHOSPHATE MALTOSYLTRANSFERASE"/>
    <property type="match status" value="1"/>
</dbReference>
<dbReference type="Proteomes" id="UP000632828">
    <property type="component" value="Unassembled WGS sequence"/>
</dbReference>
<accession>A0A8J6R5H6</accession>
<dbReference type="InterPro" id="IPR011835">
    <property type="entry name" value="GS/SS"/>
</dbReference>
<comment type="caution">
    <text evidence="10">The sequence shown here is derived from an EMBL/GenBank/DDBJ whole genome shotgun (WGS) entry which is preliminary data.</text>
</comment>
<evidence type="ECO:0000256" key="8">
    <source>
        <dbReference type="HAMAP-Rule" id="MF_00484"/>
    </source>
</evidence>
<gene>
    <name evidence="8 10" type="primary">glgA</name>
    <name evidence="10" type="ORF">ICT70_06265</name>
</gene>
<dbReference type="GO" id="GO:0009011">
    <property type="term" value="F:alpha-1,4-glucan glucosyltransferase (ADP-glucose donor) activity"/>
    <property type="evidence" value="ECO:0007669"/>
    <property type="project" value="UniProtKB-UniRule"/>
</dbReference>
<comment type="pathway">
    <text evidence="3 8">Glycan biosynthesis; glycogen biosynthesis.</text>
</comment>
<keyword evidence="7 8" id="KW-0320">Glycogen biosynthesis</keyword>
<evidence type="ECO:0000313" key="11">
    <source>
        <dbReference type="Proteomes" id="UP000632828"/>
    </source>
</evidence>
<dbReference type="Gene3D" id="3.40.50.2000">
    <property type="entry name" value="Glycogen Phosphorylase B"/>
    <property type="match status" value="2"/>
</dbReference>
<keyword evidence="5 8" id="KW-0328">Glycosyltransferase</keyword>
<dbReference type="NCBIfam" id="NF001899">
    <property type="entry name" value="PRK00654.1-2"/>
    <property type="match status" value="1"/>
</dbReference>
<dbReference type="RefSeq" id="WP_191154545.1">
    <property type="nucleotide sequence ID" value="NZ_JACWUN010000005.1"/>
</dbReference>
<evidence type="ECO:0000256" key="4">
    <source>
        <dbReference type="ARBA" id="ARBA00010281"/>
    </source>
</evidence>
<evidence type="ECO:0000256" key="6">
    <source>
        <dbReference type="ARBA" id="ARBA00022679"/>
    </source>
</evidence>
<dbReference type="GO" id="GO:0004373">
    <property type="term" value="F:alpha-1,4-glucan glucosyltransferase (UDP-glucose donor) activity"/>
    <property type="evidence" value="ECO:0007669"/>
    <property type="project" value="InterPro"/>
</dbReference>
<sequence>MTGPSFSQRHYPLDLHCSRKVWDAINLTSYFRHDQLPGRTFMRHLLADHLRAQSAQGITAAELELLATLNQILREVATDFLRRRGCRLTKNAMEIGDRQLPMPALKTSFTSFFGFFPALPLQLESVDPATYVEQLGDRGEWLDLLLELVLLYVQSHNPALIGARSLFAEEELQLRRISAYEQQLILLDQALPTLDDGYAAQPQTLLARLLEPLRKGKDLYAQVQLLRDLWADLLPAELLARISTAIQQFEVEGHKPGFPGPPDTTPLDPATFGDHEYAGFTADLAWMPRAVLLAKSTYVWLEQLSRRYQRPIYTLDRIPDEELDALVEYGFTSLWLIGIWKRSQASLKVKNLCGQQDVAASAYAIDDYVIDDKLGGEPAFEQLRHRCLQRGLDLACDVVTNHTGIESTWLREHPDWFVQLSYSPYPGYRFTGPDLSSSPDYSIQIEDGYYDHSEAAVVCRYQHRQSGEVRYIYHGNDGTHLPWNDTVQLNYLLPQMREAMIQLIIRVARRFRIIRFDAAMTLAKRHFQRLWYPLPGSAGGVPSRSDHALSQQDFNHYFPIEFWRELVDRVQLEAPDTLLVAEAFWLMEGYFVRTLGMHRVYNSAFMNMLMQEENAKYRQTIKNILVFDPAILQRFVNFMSNPDEEPAIEQFGDGDKYFCVATMLATMPGLPMFGHGQIEGLREKYGMEYLAPRWDEPVDKPLLERHRLSIFPLLRQRALFSGADAFQLYDFESVYGVEEDVFVYSNQLDQRRVLVICNNSDKSITGRIAAPVTMAGRAGRDVVDACAIDCRSDFVVLNDLIDNFQYLQPSASLRRGGAFTLAPYSVRVIGSFVPRRDEDGRWQRLWQQHGDRGVRHLWLEHDGLLLEKSWPLLSDLLALPQPQRARRQIRQLLTELVSTYTASPLADMPPDYVLEVLTRGRYPDLPRQQEGYGELAWYLDRAATADGWFQLFDRICNRYPLRPLLGCHYYDFSDWCVHQDLERFCLVLLSYQLFRQGDRITTEPKVMIDSTIELLRVIAGLQRQATRVGYRVDQLLAQLDPRPPLEKPLPAQAGGLKILFVASEATPFAKSGGLADVAGSLPRALRLLGHDVQVVIPAYPQIDKAPAIPRKAPQSVEIVMAGVPRRASLKQAVYDGVPYWFIDTPDLYQRDGLYSGPDGDYPDNGMRFGFFCRALLELARTLKFPPDIIHLHDWQTGLVPVLLKTSYISDPFFAHTRTLLTVHNLGYHGTFPFSLLRQLELPGELTSPAALEYYGNLSLLKGGIVFSDLVNTVSPTYCREIQTVEQGYGLDGLLRERSAHLHGILNGLDERVWNPAQDAALPHNYSSRQLKNKQKCKALLQQELGLEVRADVPLVVVISRLDRQKGINLIETIWPQLLERPLQFCLLGSGTPENMRFWQERQGSNSGQVSINLTFNEGLSRRLYAAADLLLVPSLYEPCGLTQMIALKYGALPLVRRTGGLADTVVDIDEHPAVGNGFVFDHSDPWLLLATIDRALHYYQQPPTWTKLVKRGMRQDFSWLPSAQEYLKLYRYMIGLPALQEETKD</sequence>
<dbReference type="Pfam" id="PF08323">
    <property type="entry name" value="Glyco_transf_5"/>
    <property type="match status" value="1"/>
</dbReference>